<feature type="domain" description="GPI inositol-deacylase winged helix" evidence="4">
    <location>
        <begin position="742"/>
        <end position="813"/>
    </location>
</feature>
<gene>
    <name evidence="7" type="ORF">Q9L58_009028</name>
</gene>
<name>A0ABR3G936_9PEZI</name>
<dbReference type="InterPro" id="IPR056125">
    <property type="entry name" value="DUF7708"/>
</dbReference>
<dbReference type="InterPro" id="IPR027417">
    <property type="entry name" value="P-loop_NTPase"/>
</dbReference>
<dbReference type="Pfam" id="PF22939">
    <property type="entry name" value="WHD_GPIID"/>
    <property type="match status" value="1"/>
</dbReference>
<feature type="repeat" description="ANK" evidence="2">
    <location>
        <begin position="1152"/>
        <end position="1184"/>
    </location>
</feature>
<evidence type="ECO:0000259" key="4">
    <source>
        <dbReference type="Pfam" id="PF22939"/>
    </source>
</evidence>
<feature type="domain" description="DUF7708" evidence="5">
    <location>
        <begin position="216"/>
        <end position="340"/>
    </location>
</feature>
<feature type="domain" description="Nephrocystin 3-like N-terminal" evidence="6">
    <location>
        <begin position="432"/>
        <end position="605"/>
    </location>
</feature>
<sequence>MSSSSTPSHSAARSVSGVPRRVRKRDRIKNRLGGFIGWSSSSTASPATAVVPAAPQHLAPTLGIPGTIVAIPGAALPAGAPVLAAGPSSGVFPASPGAPGTVPISVVVPTAAGSPAMGTTVAGTCVTDNQPTGTLSTINMVMGHLTHATSASNTQRNSWEAALAKLSPEVQMGLNVAGPDKLLVLDQVLKQTRGAQDICLQKQWGFSGVADKLVGWVEKFISIGDAIVSFDPVHAALPWAGLRFLLQISIGDKNKMEELLEALEDIANLIGRCAIYEMLYLGNQTTAARCEEAIVDLYAAILLYLFRAKEYYSKNTTVRVFAGTFDTTLKPLLDDVRNKKVIVLEVTNVAEVEYQRLTDGLLAGALDEHKRDFKQLQTLLQQFTSSISRVESDLRVVRDGLEDVERSRILQWISSVEYAKHHRNAAEERVEGTGEWLFQTVDFVAWERSRDSTILWLHGIPGSGKTKLASTVIDRLMRQQEKSSSGSQALAYFYCRRGETGPTNPELVMSAIVKQLSCLKAGLALQTAVLSTYNAKKEAGFSSNSLEFQESLNIIISLTSIYSETYIVIDALDECDPLKRRRFLASLETIIKSSSGLVKIFVSSRDDDDIVRRLHGVPNLWIEAKDNRNDIQRFVEREISRCITQGDLLNGVVEDEMRTRIIKTLIEKSHGMYNSHYPPVSLYRILKSIVRRFLWVALQIHELCAMDVAIDVESRLGSLPEDLENTYAIIYHRIQSQRGSSPQLAKRALMWVMCSCRPFSPDELVTAMSFGFTETGLDASRLFKICHNLLALDRQLNVVRFAHLSVREFLEKSQFTVCEAHTMASECCISNMMEPEAFTKIGALGSSVPYQVYPVRGYPAIYWPTHIQECQYQPDGVTLELRGLLVDFLRKSYPDWYRMSETINRQVENEWQREGAWKKLSYLTFNPKAPLQPAAIFGFQEIVRELWDSEMWDIEATNTYNQTVLVLASRAGFLWIIGMLCGKGADVNGQGGYFGNALQAAATVPGNEEAVELLLQNGADVNAQGGGHGTALQAAASSGNKKTVELLLQNGADINAECEIYGNALQMVELLLRNGADVNAQGGWYGNALQAAAGESGNEKMVELLLQNGADVNAQGGGYGNALQAAAGKSGNEKMVELLLRNGADVNAQGGQYGNALQVAVSSGNKKTVELLLQNGADVNAQSEYYGNALQAAAKWYGNEKMVELLLQHGADDLLLANGAYETFMRT</sequence>
<dbReference type="InterPro" id="IPR056884">
    <property type="entry name" value="NPHP3-like_N"/>
</dbReference>
<keyword evidence="8" id="KW-1185">Reference proteome</keyword>
<feature type="repeat" description="ANK" evidence="2">
    <location>
        <begin position="994"/>
        <end position="1026"/>
    </location>
</feature>
<dbReference type="Pfam" id="PF24809">
    <property type="entry name" value="DUF7708"/>
    <property type="match status" value="1"/>
</dbReference>
<dbReference type="PANTHER" id="PTHR10039:SF16">
    <property type="entry name" value="GPI INOSITOL-DEACYLASE"/>
    <property type="match status" value="1"/>
</dbReference>
<feature type="compositionally biased region" description="Low complexity" evidence="3">
    <location>
        <begin position="1"/>
        <end position="16"/>
    </location>
</feature>
<dbReference type="SUPFAM" id="SSF48403">
    <property type="entry name" value="Ankyrin repeat"/>
    <property type="match status" value="1"/>
</dbReference>
<dbReference type="Proteomes" id="UP001447188">
    <property type="component" value="Unassembled WGS sequence"/>
</dbReference>
<dbReference type="InterPro" id="IPR002110">
    <property type="entry name" value="Ankyrin_rpt"/>
</dbReference>
<organism evidence="7 8">
    <name type="scientific">Discina gigas</name>
    <dbReference type="NCBI Taxonomy" id="1032678"/>
    <lineage>
        <taxon>Eukaryota</taxon>
        <taxon>Fungi</taxon>
        <taxon>Dikarya</taxon>
        <taxon>Ascomycota</taxon>
        <taxon>Pezizomycotina</taxon>
        <taxon>Pezizomycetes</taxon>
        <taxon>Pezizales</taxon>
        <taxon>Discinaceae</taxon>
        <taxon>Discina</taxon>
    </lineage>
</organism>
<comment type="caution">
    <text evidence="7">The sequence shown here is derived from an EMBL/GenBank/DDBJ whole genome shotgun (WGS) entry which is preliminary data.</text>
</comment>
<dbReference type="Pfam" id="PF00023">
    <property type="entry name" value="Ank"/>
    <property type="match status" value="1"/>
</dbReference>
<keyword evidence="1" id="KW-0677">Repeat</keyword>
<evidence type="ECO:0008006" key="9">
    <source>
        <dbReference type="Google" id="ProtNLM"/>
    </source>
</evidence>
<keyword evidence="2" id="KW-0040">ANK repeat</keyword>
<feature type="repeat" description="ANK" evidence="2">
    <location>
        <begin position="1027"/>
        <end position="1059"/>
    </location>
</feature>
<evidence type="ECO:0000259" key="6">
    <source>
        <dbReference type="Pfam" id="PF24883"/>
    </source>
</evidence>
<evidence type="ECO:0000313" key="7">
    <source>
        <dbReference type="EMBL" id="KAL0632096.1"/>
    </source>
</evidence>
<evidence type="ECO:0000313" key="8">
    <source>
        <dbReference type="Proteomes" id="UP001447188"/>
    </source>
</evidence>
<evidence type="ECO:0000259" key="5">
    <source>
        <dbReference type="Pfam" id="PF24809"/>
    </source>
</evidence>
<protein>
    <recommendedName>
        <fullName evidence="9">NACHT domain-containing protein</fullName>
    </recommendedName>
</protein>
<dbReference type="Pfam" id="PF12796">
    <property type="entry name" value="Ank_2"/>
    <property type="match status" value="2"/>
</dbReference>
<dbReference type="InterPro" id="IPR036770">
    <property type="entry name" value="Ankyrin_rpt-contain_sf"/>
</dbReference>
<proteinExistence type="predicted"/>
<dbReference type="PROSITE" id="PS50297">
    <property type="entry name" value="ANK_REP_REGION"/>
    <property type="match status" value="2"/>
</dbReference>
<dbReference type="EMBL" id="JBBBZM010000187">
    <property type="protein sequence ID" value="KAL0632096.1"/>
    <property type="molecule type" value="Genomic_DNA"/>
</dbReference>
<reference evidence="7 8" key="1">
    <citation type="submission" date="2024-02" db="EMBL/GenBank/DDBJ databases">
        <title>Discinaceae phylogenomics.</title>
        <authorList>
            <person name="Dirks A.C."/>
            <person name="James T.Y."/>
        </authorList>
    </citation>
    <scope>NUCLEOTIDE SEQUENCE [LARGE SCALE GENOMIC DNA]</scope>
    <source>
        <strain evidence="7 8">ACD0624</strain>
    </source>
</reference>
<evidence type="ECO:0000256" key="3">
    <source>
        <dbReference type="SAM" id="MobiDB-lite"/>
    </source>
</evidence>
<dbReference type="Gene3D" id="1.25.40.20">
    <property type="entry name" value="Ankyrin repeat-containing domain"/>
    <property type="match status" value="2"/>
</dbReference>
<feature type="repeat" description="ANK" evidence="2">
    <location>
        <begin position="1119"/>
        <end position="1151"/>
    </location>
</feature>
<dbReference type="PROSITE" id="PS50088">
    <property type="entry name" value="ANK_REPEAT"/>
    <property type="match status" value="5"/>
</dbReference>
<feature type="region of interest" description="Disordered" evidence="3">
    <location>
        <begin position="1"/>
        <end position="26"/>
    </location>
</feature>
<dbReference type="SMART" id="SM00248">
    <property type="entry name" value="ANK"/>
    <property type="match status" value="7"/>
</dbReference>
<dbReference type="SUPFAM" id="SSF52540">
    <property type="entry name" value="P-loop containing nucleoside triphosphate hydrolases"/>
    <property type="match status" value="1"/>
</dbReference>
<evidence type="ECO:0000256" key="2">
    <source>
        <dbReference type="PROSITE-ProRule" id="PRU00023"/>
    </source>
</evidence>
<dbReference type="PANTHER" id="PTHR10039">
    <property type="entry name" value="AMELOGENIN"/>
    <property type="match status" value="1"/>
</dbReference>
<dbReference type="Gene3D" id="3.40.50.300">
    <property type="entry name" value="P-loop containing nucleotide triphosphate hydrolases"/>
    <property type="match status" value="1"/>
</dbReference>
<dbReference type="Pfam" id="PF24883">
    <property type="entry name" value="NPHP3_N"/>
    <property type="match status" value="1"/>
</dbReference>
<evidence type="ECO:0000256" key="1">
    <source>
        <dbReference type="ARBA" id="ARBA00022737"/>
    </source>
</evidence>
<accession>A0ABR3G936</accession>
<feature type="repeat" description="ANK" evidence="2">
    <location>
        <begin position="1085"/>
        <end position="1117"/>
    </location>
</feature>
<dbReference type="InterPro" id="IPR054471">
    <property type="entry name" value="GPIID_WHD"/>
</dbReference>